<dbReference type="InterPro" id="IPR036390">
    <property type="entry name" value="WH_DNA-bd_sf"/>
</dbReference>
<evidence type="ECO:0008006" key="3">
    <source>
        <dbReference type="Google" id="ProtNLM"/>
    </source>
</evidence>
<reference evidence="1" key="2">
    <citation type="submission" date="2020-10" db="EMBL/GenBank/DDBJ databases">
        <title>Mucilaginibacter sp. nov., isolated from soil.</title>
        <authorList>
            <person name="Jeon C.O."/>
        </authorList>
    </citation>
    <scope>NUCLEOTIDE SEQUENCE</scope>
    <source>
        <strain evidence="1">R11</strain>
    </source>
</reference>
<protein>
    <recommendedName>
        <fullName evidence="3">Ferric uptake regulator family protein</fullName>
    </recommendedName>
</protein>
<sequence>MPGHLRPYQSASTRLTKSQQQYYEVSARIIQLMNEYSAYTDAETFWLAMKKSGLQLSLSTFYNRLRFLVDNGIVEKQTVKYNKNLYRVKSDTNINRIP</sequence>
<gene>
    <name evidence="1" type="ORF">GSY63_24515</name>
</gene>
<evidence type="ECO:0000313" key="2">
    <source>
        <dbReference type="Proteomes" id="UP000638732"/>
    </source>
</evidence>
<dbReference type="AlphaFoldDB" id="A0A966DWH8"/>
<organism evidence="1 2">
    <name type="scientific">Mucilaginibacter agri</name>
    <dbReference type="NCBI Taxonomy" id="2695265"/>
    <lineage>
        <taxon>Bacteria</taxon>
        <taxon>Pseudomonadati</taxon>
        <taxon>Bacteroidota</taxon>
        <taxon>Sphingobacteriia</taxon>
        <taxon>Sphingobacteriales</taxon>
        <taxon>Sphingobacteriaceae</taxon>
        <taxon>Mucilaginibacter</taxon>
    </lineage>
</organism>
<comment type="caution">
    <text evidence="1">The sequence shown here is derived from an EMBL/GenBank/DDBJ whole genome shotgun (WGS) entry which is preliminary data.</text>
</comment>
<dbReference type="Proteomes" id="UP000638732">
    <property type="component" value="Unassembled WGS sequence"/>
</dbReference>
<dbReference type="RefSeq" id="WP_166588491.1">
    <property type="nucleotide sequence ID" value="NZ_WWEO01000045.1"/>
</dbReference>
<dbReference type="Gene3D" id="1.10.10.10">
    <property type="entry name" value="Winged helix-like DNA-binding domain superfamily/Winged helix DNA-binding domain"/>
    <property type="match status" value="1"/>
</dbReference>
<evidence type="ECO:0000313" key="1">
    <source>
        <dbReference type="EMBL" id="NCD72551.1"/>
    </source>
</evidence>
<dbReference type="InterPro" id="IPR036388">
    <property type="entry name" value="WH-like_DNA-bd_sf"/>
</dbReference>
<proteinExistence type="predicted"/>
<dbReference type="InterPro" id="IPR002481">
    <property type="entry name" value="FUR"/>
</dbReference>
<dbReference type="Pfam" id="PF01475">
    <property type="entry name" value="FUR"/>
    <property type="match status" value="1"/>
</dbReference>
<dbReference type="EMBL" id="WWEO01000045">
    <property type="protein sequence ID" value="NCD72551.1"/>
    <property type="molecule type" value="Genomic_DNA"/>
</dbReference>
<reference evidence="1" key="1">
    <citation type="submission" date="2020-01" db="EMBL/GenBank/DDBJ databases">
        <authorList>
            <person name="Seo Y.L."/>
        </authorList>
    </citation>
    <scope>NUCLEOTIDE SEQUENCE</scope>
    <source>
        <strain evidence="1">R11</strain>
    </source>
</reference>
<name>A0A966DWH8_9SPHI</name>
<accession>A0A966DWH8</accession>
<dbReference type="SUPFAM" id="SSF46785">
    <property type="entry name" value="Winged helix' DNA-binding domain"/>
    <property type="match status" value="1"/>
</dbReference>
<dbReference type="GO" id="GO:0003700">
    <property type="term" value="F:DNA-binding transcription factor activity"/>
    <property type="evidence" value="ECO:0007669"/>
    <property type="project" value="InterPro"/>
</dbReference>
<keyword evidence="2" id="KW-1185">Reference proteome</keyword>